<dbReference type="GeneID" id="24423549"/>
<evidence type="ECO:0000313" key="11">
    <source>
        <dbReference type="EMBL" id="SIO73377.1"/>
    </source>
</evidence>
<comment type="similarity">
    <text evidence="8">Belongs to the U1 small nuclear ribonucleoprotein C family.</text>
</comment>
<dbReference type="KEGG" id="bmic:BMR1_01G02360"/>
<dbReference type="GO" id="GO:0000387">
    <property type="term" value="P:spliceosomal snRNP assembly"/>
    <property type="evidence" value="ECO:0007669"/>
    <property type="project" value="UniProtKB-UniRule"/>
</dbReference>
<dbReference type="InterPro" id="IPR003604">
    <property type="entry name" value="Matrin/U1-like-C_Znf_C2H2"/>
</dbReference>
<dbReference type="Pfam" id="PF06220">
    <property type="entry name" value="zf-U1"/>
    <property type="match status" value="1"/>
</dbReference>
<dbReference type="GO" id="GO:0000395">
    <property type="term" value="P:mRNA 5'-splice site recognition"/>
    <property type="evidence" value="ECO:0007669"/>
    <property type="project" value="UniProtKB-UniRule"/>
</dbReference>
<proteinExistence type="inferred from homology"/>
<dbReference type="Gene3D" id="3.30.160.60">
    <property type="entry name" value="Classic Zinc Finger"/>
    <property type="match status" value="1"/>
</dbReference>
<dbReference type="GO" id="GO:0030627">
    <property type="term" value="F:pre-mRNA 5'-splice site binding"/>
    <property type="evidence" value="ECO:0007669"/>
    <property type="project" value="InterPro"/>
</dbReference>
<reference evidence="11 12" key="1">
    <citation type="journal article" date="2012" name="Nucleic Acids Res.">
        <title>Sequencing of the smallest Apicomplexan genome from the human pathogen Babesia microti.</title>
        <authorList>
            <person name="Cornillot E."/>
            <person name="Hadj-Kaddour K."/>
            <person name="Dassouli A."/>
            <person name="Noel B."/>
            <person name="Ranwez V."/>
            <person name="Vacherie B."/>
            <person name="Augagneur Y."/>
            <person name="Bres V."/>
            <person name="Duclos A."/>
            <person name="Randazzo S."/>
            <person name="Carcy B."/>
            <person name="Debierre-Grockiego F."/>
            <person name="Delbecq S."/>
            <person name="Moubri-Menage K."/>
            <person name="Shams-Eldin H."/>
            <person name="Usmani-Brown S."/>
            <person name="Bringaud F."/>
            <person name="Wincker P."/>
            <person name="Vivares C.P."/>
            <person name="Schwarz R.T."/>
            <person name="Schetters T.P."/>
            <person name="Krause P.J."/>
            <person name="Gorenflot A."/>
            <person name="Berry V."/>
            <person name="Barbe V."/>
            <person name="Ben Mamoun C."/>
        </authorList>
    </citation>
    <scope>NUCLEOTIDE SEQUENCE [LARGE SCALE GENOMIC DNA]</scope>
    <source>
        <strain evidence="11 12">RI</strain>
    </source>
</reference>
<dbReference type="SUPFAM" id="SSF57667">
    <property type="entry name" value="beta-beta-alpha zinc fingers"/>
    <property type="match status" value="1"/>
</dbReference>
<evidence type="ECO:0000256" key="5">
    <source>
        <dbReference type="ARBA" id="ARBA00022884"/>
    </source>
</evidence>
<dbReference type="GO" id="GO:0008270">
    <property type="term" value="F:zinc ion binding"/>
    <property type="evidence" value="ECO:0007669"/>
    <property type="project" value="UniProtKB-UniRule"/>
</dbReference>
<sequence length="176" mass="18897">MPKFYCEYCNIYLTHSSPAGRKQHSQGKKHINAKIEYYQNLIRERGFQPPTTTNPLVPFGLPPGLPFPPPFPAPNGLPMMPMGPPFGMRPPGLPMNLPPVFPPCPLPPGFPPVTPTGQPVISQQPTVPSQAPVGIPGMPPGVPPGVPPMFDGMVPPPLPMNVPQSQNFVPPVPPDT</sequence>
<name>A0A1N6LWY2_BABMR</name>
<keyword evidence="6 8" id="KW-0539">Nucleus</keyword>
<dbReference type="AlphaFoldDB" id="A0A1N6LWY2"/>
<keyword evidence="7 8" id="KW-0687">Ribonucleoprotein</keyword>
<dbReference type="Proteomes" id="UP000002899">
    <property type="component" value="Chromosome I"/>
</dbReference>
<dbReference type="FunFam" id="3.30.160.60:FF:000890">
    <property type="entry name" value="U1 small nuclear ribonucleoprotein C"/>
    <property type="match status" value="1"/>
</dbReference>
<dbReference type="VEuPathDB" id="PiroplasmaDB:BMR1_01G02360"/>
<evidence type="ECO:0000259" key="10">
    <source>
        <dbReference type="PROSITE" id="PS50171"/>
    </source>
</evidence>
<dbReference type="GO" id="GO:0030619">
    <property type="term" value="F:U1 snRNA binding"/>
    <property type="evidence" value="ECO:0007669"/>
    <property type="project" value="UniProtKB-UniRule"/>
</dbReference>
<comment type="function">
    <text evidence="8">Component of the spliceosomal U1 snRNP, which is essential for recognition of the pre-mRNA 5' splice-site and the subsequent assembly of the spliceosome. U1-C is directly involved in initial 5' splice-site recognition for both constitutive and regulated alternative splicing. The interaction with the 5' splice-site seems to precede base-pairing between the pre-mRNA and the U1 snRNA. Stimulates commitment or early (E) complex formation by stabilizing the base pairing of the 5' end of the U1 snRNA and the 5' splice-site region.</text>
</comment>
<dbReference type="GO" id="GO:0003729">
    <property type="term" value="F:mRNA binding"/>
    <property type="evidence" value="ECO:0007669"/>
    <property type="project" value="UniProtKB-UniRule"/>
</dbReference>
<reference evidence="11 12" key="2">
    <citation type="journal article" date="2013" name="PLoS ONE">
        <title>Whole genome mapping and re-organization of the nuclear and mitochondrial genomes of Babesia microti isolates.</title>
        <authorList>
            <person name="Cornillot E."/>
            <person name="Dassouli A."/>
            <person name="Garg A."/>
            <person name="Pachikara N."/>
            <person name="Randazzo S."/>
            <person name="Depoix D."/>
            <person name="Carcy B."/>
            <person name="Delbecq S."/>
            <person name="Frutos R."/>
            <person name="Silva J.C."/>
            <person name="Sutton R."/>
            <person name="Krause P.J."/>
            <person name="Mamoun C.B."/>
        </authorList>
    </citation>
    <scope>NUCLEOTIDE SEQUENCE [LARGE SCALE GENOMIC DNA]</scope>
    <source>
        <strain evidence="11 12">RI</strain>
    </source>
</reference>
<evidence type="ECO:0000256" key="8">
    <source>
        <dbReference type="HAMAP-Rule" id="MF_03153"/>
    </source>
</evidence>
<keyword evidence="4 8" id="KW-0862">Zinc</keyword>
<evidence type="ECO:0000313" key="12">
    <source>
        <dbReference type="Proteomes" id="UP000002899"/>
    </source>
</evidence>
<gene>
    <name evidence="11" type="ORF">BMR1_01G02360</name>
</gene>
<dbReference type="PANTHER" id="PTHR31148:SF1">
    <property type="entry name" value="U1 SMALL NUCLEAR RIBONUCLEOPROTEIN C"/>
    <property type="match status" value="1"/>
</dbReference>
<comment type="subunit">
    <text evidence="8">U1 snRNP is composed of the 7 core Sm proteins B/B', D1, D2, D3, E, F and G that assemble in a heptameric protein ring on the Sm site of the small nuclear RNA to form the core snRNP, and at least 3 U1 snRNP-specific proteins U1-70K, U1-A and U1-C. U1-C interacts with U1 snRNA and the 5' splice-site region of the pre-mRNA.</text>
</comment>
<dbReference type="EMBL" id="FO082871">
    <property type="protein sequence ID" value="SIO73377.1"/>
    <property type="molecule type" value="Genomic_DNA"/>
</dbReference>
<evidence type="ECO:0000256" key="9">
    <source>
        <dbReference type="SAM" id="MobiDB-lite"/>
    </source>
</evidence>
<dbReference type="InterPro" id="IPR036236">
    <property type="entry name" value="Znf_C2H2_sf"/>
</dbReference>
<dbReference type="GO" id="GO:0005685">
    <property type="term" value="C:U1 snRNP"/>
    <property type="evidence" value="ECO:0007669"/>
    <property type="project" value="UniProtKB-UniRule"/>
</dbReference>
<feature type="domain" description="Matrin-type" evidence="10">
    <location>
        <begin position="4"/>
        <end position="30"/>
    </location>
</feature>
<feature type="region of interest" description="Disordered" evidence="9">
    <location>
        <begin position="157"/>
        <end position="176"/>
    </location>
</feature>
<protein>
    <recommendedName>
        <fullName evidence="8">U1 small nuclear ribonucleoprotein C</fullName>
        <shortName evidence="8">U1 snRNP C</shortName>
        <shortName evidence="8">U1-C</shortName>
        <shortName evidence="8">U1C</shortName>
    </recommendedName>
</protein>
<evidence type="ECO:0000256" key="2">
    <source>
        <dbReference type="ARBA" id="ARBA00022723"/>
    </source>
</evidence>
<dbReference type="InterPro" id="IPR017340">
    <property type="entry name" value="U1_snRNP-C"/>
</dbReference>
<evidence type="ECO:0000256" key="6">
    <source>
        <dbReference type="ARBA" id="ARBA00023242"/>
    </source>
</evidence>
<comment type="subcellular location">
    <subcellularLocation>
        <location evidence="1 8">Nucleus</location>
    </subcellularLocation>
</comment>
<reference evidence="11 12" key="3">
    <citation type="journal article" date="2016" name="Sci. Rep.">
        <title>Genome-wide diversity and gene expression profiling of Babesia microti isolates identify polymorphic genes that mediate host-pathogen interactions.</title>
        <authorList>
            <person name="Silva J.C."/>
            <person name="Cornillot E."/>
            <person name="McCracken C."/>
            <person name="Usmani-Brown S."/>
            <person name="Dwivedi A."/>
            <person name="Ifeonu O.O."/>
            <person name="Crabtree J."/>
            <person name="Gotia H.T."/>
            <person name="Virji A.Z."/>
            <person name="Reynes C."/>
            <person name="Colinge J."/>
            <person name="Kumar V."/>
            <person name="Lawres L."/>
            <person name="Pazzi J.E."/>
            <person name="Pablo J.V."/>
            <person name="Hung C."/>
            <person name="Brancato J."/>
            <person name="Kumari P."/>
            <person name="Orvis J."/>
            <person name="Tretina K."/>
            <person name="Chibucos M."/>
            <person name="Ott S."/>
            <person name="Sadzewicz L."/>
            <person name="Sengamalay N."/>
            <person name="Shetty A.C."/>
            <person name="Su Q."/>
            <person name="Tallon L."/>
            <person name="Fraser C.M."/>
            <person name="Frutos R."/>
            <person name="Molina D.M."/>
            <person name="Krause P.J."/>
            <person name="Ben Mamoun C."/>
        </authorList>
    </citation>
    <scope>NUCLEOTIDE SEQUENCE [LARGE SCALE GENOMIC DNA]</scope>
    <source>
        <strain evidence="11 12">RI</strain>
    </source>
</reference>
<dbReference type="InterPro" id="IPR000690">
    <property type="entry name" value="Matrin/U1-C_Znf_C2H2"/>
</dbReference>
<dbReference type="GO" id="GO:0000243">
    <property type="term" value="C:commitment complex"/>
    <property type="evidence" value="ECO:0007669"/>
    <property type="project" value="UniProtKB-UniRule"/>
</dbReference>
<dbReference type="OrthoDB" id="76567at2759"/>
<keyword evidence="2 8" id="KW-0479">Metal-binding</keyword>
<evidence type="ECO:0000256" key="4">
    <source>
        <dbReference type="ARBA" id="ARBA00022833"/>
    </source>
</evidence>
<dbReference type="PROSITE" id="PS50171">
    <property type="entry name" value="ZF_MATRIN"/>
    <property type="match status" value="1"/>
</dbReference>
<dbReference type="RefSeq" id="XP_021337478.1">
    <property type="nucleotide sequence ID" value="XM_021482887.1"/>
</dbReference>
<keyword evidence="5 8" id="KW-0694">RNA-binding</keyword>
<organism evidence="11 12">
    <name type="scientific">Babesia microti (strain RI)</name>
    <dbReference type="NCBI Taxonomy" id="1133968"/>
    <lineage>
        <taxon>Eukaryota</taxon>
        <taxon>Sar</taxon>
        <taxon>Alveolata</taxon>
        <taxon>Apicomplexa</taxon>
        <taxon>Aconoidasida</taxon>
        <taxon>Piroplasmida</taxon>
        <taxon>Babesiidae</taxon>
        <taxon>Babesia</taxon>
    </lineage>
</organism>
<dbReference type="HAMAP" id="MF_03153">
    <property type="entry name" value="U1_C"/>
    <property type="match status" value="1"/>
</dbReference>
<evidence type="ECO:0000256" key="1">
    <source>
        <dbReference type="ARBA" id="ARBA00004123"/>
    </source>
</evidence>
<dbReference type="SMART" id="SM00451">
    <property type="entry name" value="ZnF_U1"/>
    <property type="match status" value="1"/>
</dbReference>
<keyword evidence="12" id="KW-1185">Reference proteome</keyword>
<dbReference type="GO" id="GO:0071004">
    <property type="term" value="C:U2-type prespliceosome"/>
    <property type="evidence" value="ECO:0007669"/>
    <property type="project" value="UniProtKB-UniRule"/>
</dbReference>
<evidence type="ECO:0000256" key="7">
    <source>
        <dbReference type="ARBA" id="ARBA00023274"/>
    </source>
</evidence>
<accession>A0A1N6LWY2</accession>
<dbReference type="PIRSF" id="PIRSF037969">
    <property type="entry name" value="U1_snRNP-C"/>
    <property type="match status" value="1"/>
</dbReference>
<evidence type="ECO:0000256" key="3">
    <source>
        <dbReference type="ARBA" id="ARBA00022771"/>
    </source>
</evidence>
<keyword evidence="3 8" id="KW-0863">Zinc-finger</keyword>
<dbReference type="InterPro" id="IPR013085">
    <property type="entry name" value="U1-CZ_Znf_C2H2"/>
</dbReference>
<dbReference type="PANTHER" id="PTHR31148">
    <property type="entry name" value="U1 SMALL NUCLEAR RIBONUCLEOPROTEIN C"/>
    <property type="match status" value="1"/>
</dbReference>